<evidence type="ECO:0000313" key="2">
    <source>
        <dbReference type="Proteomes" id="UP000789920"/>
    </source>
</evidence>
<protein>
    <submittedName>
        <fullName evidence="1">18516_t:CDS:1</fullName>
    </submittedName>
</protein>
<comment type="caution">
    <text evidence="1">The sequence shown here is derived from an EMBL/GenBank/DDBJ whole genome shotgun (WGS) entry which is preliminary data.</text>
</comment>
<dbReference type="EMBL" id="CAJVQC010131945">
    <property type="protein sequence ID" value="CAG8841851.1"/>
    <property type="molecule type" value="Genomic_DNA"/>
</dbReference>
<feature type="non-terminal residue" evidence="1">
    <location>
        <position position="53"/>
    </location>
</feature>
<feature type="non-terminal residue" evidence="1">
    <location>
        <position position="1"/>
    </location>
</feature>
<evidence type="ECO:0000313" key="1">
    <source>
        <dbReference type="EMBL" id="CAG8841851.1"/>
    </source>
</evidence>
<reference evidence="1" key="1">
    <citation type="submission" date="2021-06" db="EMBL/GenBank/DDBJ databases">
        <authorList>
            <person name="Kallberg Y."/>
            <person name="Tangrot J."/>
            <person name="Rosling A."/>
        </authorList>
    </citation>
    <scope>NUCLEOTIDE SEQUENCE</scope>
    <source>
        <strain evidence="1">MA461A</strain>
    </source>
</reference>
<keyword evidence="2" id="KW-1185">Reference proteome</keyword>
<name>A0ACA9SLL8_9GLOM</name>
<proteinExistence type="predicted"/>
<accession>A0ACA9SLL8</accession>
<organism evidence="1 2">
    <name type="scientific">Racocetra persica</name>
    <dbReference type="NCBI Taxonomy" id="160502"/>
    <lineage>
        <taxon>Eukaryota</taxon>
        <taxon>Fungi</taxon>
        <taxon>Fungi incertae sedis</taxon>
        <taxon>Mucoromycota</taxon>
        <taxon>Glomeromycotina</taxon>
        <taxon>Glomeromycetes</taxon>
        <taxon>Diversisporales</taxon>
        <taxon>Gigasporaceae</taxon>
        <taxon>Racocetra</taxon>
    </lineage>
</organism>
<dbReference type="Proteomes" id="UP000789920">
    <property type="component" value="Unassembled WGS sequence"/>
</dbReference>
<gene>
    <name evidence="1" type="ORF">RPERSI_LOCUS32053</name>
</gene>
<sequence length="53" mass="6243">SRKYENTQENLKSPKKGTPEELDEESPENDTKLTKNYQKMMQSQQRLPENDDA</sequence>